<evidence type="ECO:0000256" key="14">
    <source>
        <dbReference type="PROSITE-ProRule" id="PRU00175"/>
    </source>
</evidence>
<dbReference type="PROSITE" id="PS50143">
    <property type="entry name" value="BIR_REPEAT_2"/>
    <property type="match status" value="1"/>
</dbReference>
<keyword evidence="12" id="KW-0862">Zinc</keyword>
<evidence type="ECO:0000256" key="10">
    <source>
        <dbReference type="ARBA" id="ARBA00022771"/>
    </source>
</evidence>
<dbReference type="Gene3D" id="1.10.1170.10">
    <property type="entry name" value="Inhibitor Of Apoptosis Protein (2mihbC-IAP-1), Chain A"/>
    <property type="match status" value="1"/>
</dbReference>
<dbReference type="SMART" id="SM00238">
    <property type="entry name" value="BIR"/>
    <property type="match status" value="1"/>
</dbReference>
<feature type="domain" description="RING-type" evidence="15">
    <location>
        <begin position="234"/>
        <end position="273"/>
    </location>
</feature>
<sequence length="285" mass="31959">MMETDSHIKQCSVDETCSRSFTCTSNSTFTDTDLDVRSTVHGSGKSEGLPASNNESSIPYVQNGCAGSNILHPHETVIYSHSAPQQANVEKKRQCLFTQHAHRHHDHTRNTVLGNNLLLVGYQTVFSPIWMFAKAGFFYKGFADIVACFECGIIHRRWQKDDDPVKTHIMLQPECPYIMDLIEEGIQSCEQLQRYGSCSESFEMNDASERSNNVATTCSSSSSVESPSNPRLQCKVCLVNALQITIQPCGHFAICQDCCFRLKHEHNRCPICRGPIDNTVRTYVP</sequence>
<dbReference type="GO" id="GO:0043027">
    <property type="term" value="F:cysteine-type endopeptidase inhibitor activity involved in apoptotic process"/>
    <property type="evidence" value="ECO:0007669"/>
    <property type="project" value="TreeGrafter"/>
</dbReference>
<evidence type="ECO:0000256" key="7">
    <source>
        <dbReference type="ARBA" id="ARBA00022690"/>
    </source>
</evidence>
<evidence type="ECO:0000313" key="16">
    <source>
        <dbReference type="EMBL" id="CAG2232705.1"/>
    </source>
</evidence>
<dbReference type="InterPro" id="IPR013083">
    <property type="entry name" value="Znf_RING/FYVE/PHD"/>
</dbReference>
<evidence type="ECO:0000256" key="4">
    <source>
        <dbReference type="ARBA" id="ARBA00012483"/>
    </source>
</evidence>
<dbReference type="GO" id="GO:0051726">
    <property type="term" value="P:regulation of cell cycle"/>
    <property type="evidence" value="ECO:0007669"/>
    <property type="project" value="TreeGrafter"/>
</dbReference>
<dbReference type="GO" id="GO:0006915">
    <property type="term" value="P:apoptotic process"/>
    <property type="evidence" value="ECO:0007669"/>
    <property type="project" value="UniProtKB-KW"/>
</dbReference>
<dbReference type="PANTHER" id="PTHR10044">
    <property type="entry name" value="INHIBITOR OF APOPTOSIS"/>
    <property type="match status" value="1"/>
</dbReference>
<evidence type="ECO:0000256" key="9">
    <source>
        <dbReference type="ARBA" id="ARBA00022704"/>
    </source>
</evidence>
<evidence type="ECO:0000256" key="8">
    <source>
        <dbReference type="ARBA" id="ARBA00022703"/>
    </source>
</evidence>
<keyword evidence="17" id="KW-1185">Reference proteome</keyword>
<keyword evidence="8" id="KW-0053">Apoptosis</keyword>
<evidence type="ECO:0000256" key="2">
    <source>
        <dbReference type="ARBA" id="ARBA00004496"/>
    </source>
</evidence>
<accession>A0A8S3TV78</accession>
<dbReference type="InterPro" id="IPR050784">
    <property type="entry name" value="IAP"/>
</dbReference>
<organism evidence="16 17">
    <name type="scientific">Mytilus edulis</name>
    <name type="common">Blue mussel</name>
    <dbReference type="NCBI Taxonomy" id="6550"/>
    <lineage>
        <taxon>Eukaryota</taxon>
        <taxon>Metazoa</taxon>
        <taxon>Spiralia</taxon>
        <taxon>Lophotrochozoa</taxon>
        <taxon>Mollusca</taxon>
        <taxon>Bivalvia</taxon>
        <taxon>Autobranchia</taxon>
        <taxon>Pteriomorphia</taxon>
        <taxon>Mytilida</taxon>
        <taxon>Mytiloidea</taxon>
        <taxon>Mytilidae</taxon>
        <taxon>Mytilinae</taxon>
        <taxon>Mytilus</taxon>
    </lineage>
</organism>
<evidence type="ECO:0000313" key="17">
    <source>
        <dbReference type="Proteomes" id="UP000683360"/>
    </source>
</evidence>
<evidence type="ECO:0000256" key="3">
    <source>
        <dbReference type="ARBA" id="ARBA00006672"/>
    </source>
</evidence>
<keyword evidence="5" id="KW-0963">Cytoplasm</keyword>
<evidence type="ECO:0000259" key="15">
    <source>
        <dbReference type="PROSITE" id="PS50089"/>
    </source>
</evidence>
<keyword evidence="13" id="KW-0832">Ubl conjugation</keyword>
<comment type="subcellular location">
    <subcellularLocation>
        <location evidence="2">Cytoplasm</location>
    </subcellularLocation>
</comment>
<dbReference type="SUPFAM" id="SSF57924">
    <property type="entry name" value="Inhibitor of apoptosis (IAP) repeat"/>
    <property type="match status" value="1"/>
</dbReference>
<keyword evidence="11" id="KW-0833">Ubl conjugation pathway</keyword>
<dbReference type="AlphaFoldDB" id="A0A8S3TV78"/>
<keyword evidence="7" id="KW-0646">Protease inhibitor</keyword>
<keyword evidence="9" id="KW-0789">Thiol protease inhibitor</keyword>
<keyword evidence="10 14" id="KW-0863">Zinc-finger</keyword>
<protein>
    <recommendedName>
        <fullName evidence="4">RING-type E3 ubiquitin transferase</fullName>
        <ecNumber evidence="4">2.3.2.27</ecNumber>
    </recommendedName>
</protein>
<dbReference type="EC" id="2.3.2.27" evidence="4"/>
<dbReference type="GO" id="GO:0043066">
    <property type="term" value="P:negative regulation of apoptotic process"/>
    <property type="evidence" value="ECO:0007669"/>
    <property type="project" value="TreeGrafter"/>
</dbReference>
<dbReference type="Proteomes" id="UP000683360">
    <property type="component" value="Unassembled WGS sequence"/>
</dbReference>
<gene>
    <name evidence="16" type="ORF">MEDL_45351</name>
</gene>
<dbReference type="Gene3D" id="3.30.40.10">
    <property type="entry name" value="Zinc/RING finger domain, C3HC4 (zinc finger)"/>
    <property type="match status" value="1"/>
</dbReference>
<comment type="catalytic activity">
    <reaction evidence="1">
        <text>S-ubiquitinyl-[E2 ubiquitin-conjugating enzyme]-L-cysteine + [acceptor protein]-L-lysine = [E2 ubiquitin-conjugating enzyme]-L-cysteine + N(6)-ubiquitinyl-[acceptor protein]-L-lysine.</text>
        <dbReference type="EC" id="2.3.2.27"/>
    </reaction>
</comment>
<evidence type="ECO:0000256" key="1">
    <source>
        <dbReference type="ARBA" id="ARBA00000900"/>
    </source>
</evidence>
<dbReference type="InterPro" id="IPR001841">
    <property type="entry name" value="Znf_RING"/>
</dbReference>
<evidence type="ECO:0000256" key="13">
    <source>
        <dbReference type="ARBA" id="ARBA00022843"/>
    </source>
</evidence>
<dbReference type="EMBL" id="CAJPWZ010002187">
    <property type="protein sequence ID" value="CAG2232705.1"/>
    <property type="molecule type" value="Genomic_DNA"/>
</dbReference>
<keyword evidence="10 14" id="KW-0479">Metal-binding</keyword>
<comment type="caution">
    <text evidence="16">The sequence shown here is derived from an EMBL/GenBank/DDBJ whole genome shotgun (WGS) entry which is preliminary data.</text>
</comment>
<proteinExistence type="inferred from homology"/>
<dbReference type="GO" id="GO:0061630">
    <property type="term" value="F:ubiquitin protein ligase activity"/>
    <property type="evidence" value="ECO:0007669"/>
    <property type="project" value="UniProtKB-EC"/>
</dbReference>
<dbReference type="GO" id="GO:0031398">
    <property type="term" value="P:positive regulation of protein ubiquitination"/>
    <property type="evidence" value="ECO:0007669"/>
    <property type="project" value="TreeGrafter"/>
</dbReference>
<dbReference type="OrthoDB" id="6121444at2759"/>
<dbReference type="GO" id="GO:0005737">
    <property type="term" value="C:cytoplasm"/>
    <property type="evidence" value="ECO:0007669"/>
    <property type="project" value="UniProtKB-SubCell"/>
</dbReference>
<reference evidence="16" key="1">
    <citation type="submission" date="2021-03" db="EMBL/GenBank/DDBJ databases">
        <authorList>
            <person name="Bekaert M."/>
        </authorList>
    </citation>
    <scope>NUCLEOTIDE SEQUENCE</scope>
</reference>
<comment type="similarity">
    <text evidence="3">Belongs to the IAP family.</text>
</comment>
<evidence type="ECO:0000256" key="12">
    <source>
        <dbReference type="ARBA" id="ARBA00022833"/>
    </source>
</evidence>
<name>A0A8S3TV78_MYTED</name>
<dbReference type="Pfam" id="PF00653">
    <property type="entry name" value="BIR"/>
    <property type="match status" value="1"/>
</dbReference>
<evidence type="ECO:0000256" key="5">
    <source>
        <dbReference type="ARBA" id="ARBA00022490"/>
    </source>
</evidence>
<evidence type="ECO:0000256" key="6">
    <source>
        <dbReference type="ARBA" id="ARBA00022679"/>
    </source>
</evidence>
<dbReference type="InterPro" id="IPR001370">
    <property type="entry name" value="BIR_rpt"/>
</dbReference>
<dbReference type="GO" id="GO:0008270">
    <property type="term" value="F:zinc ion binding"/>
    <property type="evidence" value="ECO:0007669"/>
    <property type="project" value="UniProtKB-KW"/>
</dbReference>
<dbReference type="GO" id="GO:0005634">
    <property type="term" value="C:nucleus"/>
    <property type="evidence" value="ECO:0007669"/>
    <property type="project" value="TreeGrafter"/>
</dbReference>
<dbReference type="Pfam" id="PF13920">
    <property type="entry name" value="zf-C3HC4_3"/>
    <property type="match status" value="1"/>
</dbReference>
<keyword evidence="6" id="KW-0808">Transferase</keyword>
<evidence type="ECO:0000256" key="11">
    <source>
        <dbReference type="ARBA" id="ARBA00022786"/>
    </source>
</evidence>
<dbReference type="PROSITE" id="PS50089">
    <property type="entry name" value="ZF_RING_2"/>
    <property type="match status" value="1"/>
</dbReference>
<dbReference type="GO" id="GO:0004869">
    <property type="term" value="F:cysteine-type endopeptidase inhibitor activity"/>
    <property type="evidence" value="ECO:0007669"/>
    <property type="project" value="UniProtKB-KW"/>
</dbReference>
<dbReference type="PANTHER" id="PTHR10044:SF163">
    <property type="entry name" value="BACULOVIRAL IAP REPEAT-CONTAINING PROTEIN 7"/>
    <property type="match status" value="1"/>
</dbReference>